<accession>A0A914NVI0</accession>
<keyword evidence="1" id="KW-1185">Reference proteome</keyword>
<dbReference type="WBParaSite" id="Minc3s10493g44128">
    <property type="protein sequence ID" value="Minc3s10493g44128"/>
    <property type="gene ID" value="Minc3s10493g44128"/>
</dbReference>
<proteinExistence type="predicted"/>
<dbReference type="Proteomes" id="UP000887563">
    <property type="component" value="Unplaced"/>
</dbReference>
<sequence length="211" mass="23931">MIVQLITILVRPYLEVPSLHQRLYLALLFSQLINSKMNILLWKRHHTVQTVHFERKSPQTLSAHFEKILSKYGHQEIDQNSNSINTKQIDKINLNKLEETDNKTTVIETTIISNNETNKNSVTKLCYSDVVKKAVKSEEVEVFGQEIEIIGLPYETAKDGNLNKNFEPGSGKQTWAMRAIRKSCLGGKSTSTPSLSRSVSMGVEQIVSKME</sequence>
<protein>
    <submittedName>
        <fullName evidence="2">Uncharacterized protein</fullName>
    </submittedName>
</protein>
<organism evidence="1 2">
    <name type="scientific">Meloidogyne incognita</name>
    <name type="common">Southern root-knot nematode worm</name>
    <name type="synonym">Oxyuris incognita</name>
    <dbReference type="NCBI Taxonomy" id="6306"/>
    <lineage>
        <taxon>Eukaryota</taxon>
        <taxon>Metazoa</taxon>
        <taxon>Ecdysozoa</taxon>
        <taxon>Nematoda</taxon>
        <taxon>Chromadorea</taxon>
        <taxon>Rhabditida</taxon>
        <taxon>Tylenchina</taxon>
        <taxon>Tylenchomorpha</taxon>
        <taxon>Tylenchoidea</taxon>
        <taxon>Meloidogynidae</taxon>
        <taxon>Meloidogyninae</taxon>
        <taxon>Meloidogyne</taxon>
        <taxon>Meloidogyne incognita group</taxon>
    </lineage>
</organism>
<reference evidence="2" key="1">
    <citation type="submission" date="2022-11" db="UniProtKB">
        <authorList>
            <consortium name="WormBaseParasite"/>
        </authorList>
    </citation>
    <scope>IDENTIFICATION</scope>
</reference>
<dbReference type="AlphaFoldDB" id="A0A914NVI0"/>
<evidence type="ECO:0000313" key="1">
    <source>
        <dbReference type="Proteomes" id="UP000887563"/>
    </source>
</evidence>
<evidence type="ECO:0000313" key="2">
    <source>
        <dbReference type="WBParaSite" id="Minc3s10493g44128"/>
    </source>
</evidence>
<name>A0A914NVI0_MELIC</name>